<feature type="region of interest" description="Disordered" evidence="2">
    <location>
        <begin position="219"/>
        <end position="250"/>
    </location>
</feature>
<evidence type="ECO:0000256" key="1">
    <source>
        <dbReference type="SAM" id="Coils"/>
    </source>
</evidence>
<reference evidence="3 4" key="1">
    <citation type="submission" date="2016-04" db="EMBL/GenBank/DDBJ databases">
        <title>Genome analyses suggest a sexual origin of heterokaryosis in a supposedly ancient asexual fungus.</title>
        <authorList>
            <person name="Ropars J."/>
            <person name="Sedzielewska K."/>
            <person name="Noel J."/>
            <person name="Charron P."/>
            <person name="Farinelli L."/>
            <person name="Marton T."/>
            <person name="Kruger M."/>
            <person name="Pelin A."/>
            <person name="Brachmann A."/>
            <person name="Corradi N."/>
        </authorList>
    </citation>
    <scope>NUCLEOTIDE SEQUENCE [LARGE SCALE GENOMIC DNA]</scope>
    <source>
        <strain evidence="3 4">C2</strain>
    </source>
</reference>
<evidence type="ECO:0000256" key="2">
    <source>
        <dbReference type="SAM" id="MobiDB-lite"/>
    </source>
</evidence>
<keyword evidence="1" id="KW-0175">Coiled coil</keyword>
<reference evidence="3 4" key="2">
    <citation type="submission" date="2017-10" db="EMBL/GenBank/DDBJ databases">
        <title>Extensive intraspecific genome diversity in a model arbuscular mycorrhizal fungus.</title>
        <authorList>
            <person name="Chen E.C.H."/>
            <person name="Morin E."/>
            <person name="Baudet D."/>
            <person name="Noel J."/>
            <person name="Ndikumana S."/>
            <person name="Charron P."/>
            <person name="St-Onge C."/>
            <person name="Giorgi J."/>
            <person name="Grigoriev I.V."/>
            <person name="Roux C."/>
            <person name="Martin F.M."/>
            <person name="Corradi N."/>
        </authorList>
    </citation>
    <scope>NUCLEOTIDE SEQUENCE [LARGE SCALE GENOMIC DNA]</scope>
    <source>
        <strain evidence="3 4">C2</strain>
    </source>
</reference>
<evidence type="ECO:0000313" key="4">
    <source>
        <dbReference type="Proteomes" id="UP000233469"/>
    </source>
</evidence>
<name>A0A2N1MBA1_9GLOM</name>
<evidence type="ECO:0000313" key="3">
    <source>
        <dbReference type="EMBL" id="PKK58921.1"/>
    </source>
</evidence>
<feature type="coiled-coil region" evidence="1">
    <location>
        <begin position="5"/>
        <end position="32"/>
    </location>
</feature>
<proteinExistence type="predicted"/>
<dbReference type="Proteomes" id="UP000233469">
    <property type="component" value="Unassembled WGS sequence"/>
</dbReference>
<feature type="compositionally biased region" description="Basic and acidic residues" evidence="2">
    <location>
        <begin position="219"/>
        <end position="240"/>
    </location>
</feature>
<organism evidence="3 4">
    <name type="scientific">Rhizophagus irregularis</name>
    <dbReference type="NCBI Taxonomy" id="588596"/>
    <lineage>
        <taxon>Eukaryota</taxon>
        <taxon>Fungi</taxon>
        <taxon>Fungi incertae sedis</taxon>
        <taxon>Mucoromycota</taxon>
        <taxon>Glomeromycotina</taxon>
        <taxon>Glomeromycetes</taxon>
        <taxon>Glomerales</taxon>
        <taxon>Glomeraceae</taxon>
        <taxon>Rhizophagus</taxon>
    </lineage>
</organism>
<protein>
    <submittedName>
        <fullName evidence="3">Uncharacterized protein</fullName>
    </submittedName>
</protein>
<gene>
    <name evidence="3" type="ORF">RhiirC2_795568</name>
</gene>
<accession>A0A2N1MBA1</accession>
<comment type="caution">
    <text evidence="3">The sequence shown here is derived from an EMBL/GenBank/DDBJ whole genome shotgun (WGS) entry which is preliminary data.</text>
</comment>
<dbReference type="AlphaFoldDB" id="A0A2N1MBA1"/>
<sequence length="250" mass="28456">MSSEHEVLRQRITELEAENSKTKADKAVIEDMYIELREQIKEEYTRRDAEKAETLCQLNGIYLLEIRSSLKHVMYGHSNFGPIDIFLRYFVYDHGMVVVVVQSLPYDTLKIHSSKEFIIFTPLKAMSGRNRRKVPPQVSALTKELGNVKQEKTGAKQQRAEADQTLNKAIAENKYLRQKPIVGLIKKEEAGKHLNERLTEKKGYGNGVQSGITVKKVGRAVEEGAKHDKKVKDLSRRQEQLEASLYGGKG</sequence>
<feature type="coiled-coil region" evidence="1">
    <location>
        <begin position="138"/>
        <end position="172"/>
    </location>
</feature>
<dbReference type="VEuPathDB" id="FungiDB:FUN_007388"/>
<dbReference type="EMBL" id="LLXL01003307">
    <property type="protein sequence ID" value="PKK58921.1"/>
    <property type="molecule type" value="Genomic_DNA"/>
</dbReference>